<keyword evidence="3" id="KW-1185">Reference proteome</keyword>
<evidence type="ECO:0000256" key="1">
    <source>
        <dbReference type="SAM" id="MobiDB-lite"/>
    </source>
</evidence>
<dbReference type="Proteomes" id="UP001152885">
    <property type="component" value="Unassembled WGS sequence"/>
</dbReference>
<feature type="compositionally biased region" description="Polar residues" evidence="1">
    <location>
        <begin position="61"/>
        <end position="71"/>
    </location>
</feature>
<accession>A0A9W4TV50</accession>
<dbReference type="InterPro" id="IPR018555">
    <property type="entry name" value="C630.06c-like"/>
</dbReference>
<reference evidence="2" key="1">
    <citation type="submission" date="2022-12" db="EMBL/GenBank/DDBJ databases">
        <authorList>
            <person name="Brejova B."/>
        </authorList>
    </citation>
    <scope>NUCLEOTIDE SEQUENCE</scope>
</reference>
<feature type="region of interest" description="Disordered" evidence="1">
    <location>
        <begin position="211"/>
        <end position="239"/>
    </location>
</feature>
<proteinExistence type="predicted"/>
<evidence type="ECO:0000313" key="3">
    <source>
        <dbReference type="Proteomes" id="UP001152885"/>
    </source>
</evidence>
<sequence length="239" mass="28532">MNQQKDSLYNDENIESNSEDEYIAPNIEFEIVEVNEVDDKKQDAIQVDNKEEPEEFDFPLFTSSTKSTDIQDQAEERGRSQSSTMKISLREPSEERIVNERPESYYFASYSLEQLNQFKQCALTYVEIFKDIKIIQDNQPWKVINLNEYNIKIEQELKKNKKKNRPGKKKRMNKIKCRERKIENLKIMKKLEQEKKKLQFKQKYQRNVSNKKLFTKNKPIKANSISISSNKPKPKYRTE</sequence>
<dbReference type="AlphaFoldDB" id="A0A9W4TV50"/>
<feature type="compositionally biased region" description="Acidic residues" evidence="1">
    <location>
        <begin position="12"/>
        <end position="22"/>
    </location>
</feature>
<comment type="caution">
    <text evidence="2">The sequence shown here is derived from an EMBL/GenBank/DDBJ whole genome shotgun (WGS) entry which is preliminary data.</text>
</comment>
<feature type="region of interest" description="Disordered" evidence="1">
    <location>
        <begin position="1"/>
        <end position="22"/>
    </location>
</feature>
<evidence type="ECO:0000313" key="2">
    <source>
        <dbReference type="EMBL" id="CAI5756932.1"/>
    </source>
</evidence>
<organism evidence="2 3">
    <name type="scientific">Candida verbasci</name>
    <dbReference type="NCBI Taxonomy" id="1227364"/>
    <lineage>
        <taxon>Eukaryota</taxon>
        <taxon>Fungi</taxon>
        <taxon>Dikarya</taxon>
        <taxon>Ascomycota</taxon>
        <taxon>Saccharomycotina</taxon>
        <taxon>Pichiomycetes</taxon>
        <taxon>Debaryomycetaceae</taxon>
        <taxon>Candida/Lodderomyces clade</taxon>
        <taxon>Candida</taxon>
    </lineage>
</organism>
<dbReference type="OrthoDB" id="3994490at2759"/>
<protein>
    <submittedName>
        <fullName evidence="2">Uncharacterized protein</fullName>
    </submittedName>
</protein>
<dbReference type="EMBL" id="CANTUO010000001">
    <property type="protein sequence ID" value="CAI5756932.1"/>
    <property type="molecule type" value="Genomic_DNA"/>
</dbReference>
<dbReference type="Pfam" id="PF09428">
    <property type="entry name" value="DUF2011"/>
    <property type="match status" value="1"/>
</dbReference>
<name>A0A9W4TV50_9ASCO</name>
<gene>
    <name evidence="2" type="ORF">CANVERA_P1449</name>
</gene>
<feature type="region of interest" description="Disordered" evidence="1">
    <location>
        <begin position="47"/>
        <end position="95"/>
    </location>
</feature>
<feature type="compositionally biased region" description="Low complexity" evidence="1">
    <location>
        <begin position="220"/>
        <end position="231"/>
    </location>
</feature>